<evidence type="ECO:0000313" key="3">
    <source>
        <dbReference type="EMBL" id="MFD2637664.1"/>
    </source>
</evidence>
<dbReference type="RefSeq" id="WP_377327170.1">
    <property type="nucleotide sequence ID" value="NZ_JBHUMZ010000010.1"/>
</dbReference>
<sequence>MMEFLYFPQDKTEYIPALISLLLFMTVAVLFMRMIIKKAKREQEKFESKYPEAKRESQQPR</sequence>
<feature type="region of interest" description="Disordered" evidence="1">
    <location>
        <begin position="41"/>
        <end position="61"/>
    </location>
</feature>
<evidence type="ECO:0000256" key="1">
    <source>
        <dbReference type="SAM" id="MobiDB-lite"/>
    </source>
</evidence>
<keyword evidence="4" id="KW-1185">Reference proteome</keyword>
<keyword evidence="2" id="KW-0812">Transmembrane</keyword>
<gene>
    <name evidence="3" type="ORF">ACFSW4_02105</name>
</gene>
<protein>
    <submittedName>
        <fullName evidence="3">Uncharacterized protein</fullName>
    </submittedName>
</protein>
<dbReference type="Proteomes" id="UP001597452">
    <property type="component" value="Unassembled WGS sequence"/>
</dbReference>
<keyword evidence="2" id="KW-0472">Membrane</keyword>
<accession>A0ABW5Q759</accession>
<organism evidence="3 4">
    <name type="scientific">Piscibacillus salipiscarius</name>
    <dbReference type="NCBI Taxonomy" id="299480"/>
    <lineage>
        <taxon>Bacteria</taxon>
        <taxon>Bacillati</taxon>
        <taxon>Bacillota</taxon>
        <taxon>Bacilli</taxon>
        <taxon>Bacillales</taxon>
        <taxon>Bacillaceae</taxon>
        <taxon>Piscibacillus</taxon>
    </lineage>
</organism>
<evidence type="ECO:0000256" key="2">
    <source>
        <dbReference type="SAM" id="Phobius"/>
    </source>
</evidence>
<name>A0ABW5Q759_9BACI</name>
<keyword evidence="2" id="KW-1133">Transmembrane helix</keyword>
<comment type="caution">
    <text evidence="3">The sequence shown here is derived from an EMBL/GenBank/DDBJ whole genome shotgun (WGS) entry which is preliminary data.</text>
</comment>
<feature type="transmembrane region" description="Helical" evidence="2">
    <location>
        <begin position="14"/>
        <end position="36"/>
    </location>
</feature>
<dbReference type="EMBL" id="JBHUMZ010000010">
    <property type="protein sequence ID" value="MFD2637664.1"/>
    <property type="molecule type" value="Genomic_DNA"/>
</dbReference>
<evidence type="ECO:0000313" key="4">
    <source>
        <dbReference type="Proteomes" id="UP001597452"/>
    </source>
</evidence>
<proteinExistence type="predicted"/>
<reference evidence="4" key="1">
    <citation type="journal article" date="2019" name="Int. J. Syst. Evol. Microbiol.">
        <title>The Global Catalogue of Microorganisms (GCM) 10K type strain sequencing project: providing services to taxonomists for standard genome sequencing and annotation.</title>
        <authorList>
            <consortium name="The Broad Institute Genomics Platform"/>
            <consortium name="The Broad Institute Genome Sequencing Center for Infectious Disease"/>
            <person name="Wu L."/>
            <person name="Ma J."/>
        </authorList>
    </citation>
    <scope>NUCLEOTIDE SEQUENCE [LARGE SCALE GENOMIC DNA]</scope>
    <source>
        <strain evidence="4">TISTR 1571</strain>
    </source>
</reference>